<keyword evidence="2" id="KW-1185">Reference proteome</keyword>
<sequence length="648" mass="73140">RTEGMETEGMKTEGTQTEGMETLEKLLAFNTVEDVRSAWLAMPQETRESNWLGMMKAALDSRLESIAMLLVATIGADRTPGWAVTDIFSVLVIWYSKLPEASRKDQQIQLPELLIHLLRYFPPSRYRFQQWTLGQTMSDCDPDLVAEIYAALQEHKHPLHWNTKLKIAGCLTKNTKYKLAALRLFESLFDDPKADIHGRRCAALATELFTLPHDWKDRRTPIEVRLLAEAFERVVGRGLSPNIVTYTAMIRALCSTNQLDAAWKIYEVMRNAGTTPDAHVFSVLLNGAKRALRLGSAIRVMEEATPDALRAPYIWNDLVHTILLAAMEEAPPITLSQTPEPLPAFPSMLQVYSKFFDVKPLEKLIPGGLEVPTNHVITELAWHEKLGPFIDQLPAAAPDKLVKPGLEILGIMLTGYTKSLSTTDEILAFYTHFRGLLSKRDPLAIKLLEKNTRPYDLVLNFISRRPGMLGVAVDIVTQMLQDGVRSASALRRSQATPDPEEEEDQDPEQTHNQDNNKAPSTNNTPTAYYHPPPSVYTWTLLTQAFCWQAHPRTAIRMIRMMRRHGVQPNHRTWHALLTSYARRQDVAPVMAVLDQLDQAGYQPNRYTIRAVAKLHGHEPILDQLDERAGLRDQKLWAHIEAAAAADPP</sequence>
<gene>
    <name evidence="1" type="ORF">F5144DRAFT_467238</name>
</gene>
<evidence type="ECO:0000313" key="2">
    <source>
        <dbReference type="Proteomes" id="UP000724584"/>
    </source>
</evidence>
<name>A0ACB7PLV4_9PEZI</name>
<feature type="non-terminal residue" evidence="1">
    <location>
        <position position="1"/>
    </location>
</feature>
<comment type="caution">
    <text evidence="1">The sequence shown here is derived from an EMBL/GenBank/DDBJ whole genome shotgun (WGS) entry which is preliminary data.</text>
</comment>
<proteinExistence type="predicted"/>
<evidence type="ECO:0000313" key="1">
    <source>
        <dbReference type="EMBL" id="KAH6649860.1"/>
    </source>
</evidence>
<organism evidence="1 2">
    <name type="scientific">Chaetomium tenue</name>
    <dbReference type="NCBI Taxonomy" id="1854479"/>
    <lineage>
        <taxon>Eukaryota</taxon>
        <taxon>Fungi</taxon>
        <taxon>Dikarya</taxon>
        <taxon>Ascomycota</taxon>
        <taxon>Pezizomycotina</taxon>
        <taxon>Sordariomycetes</taxon>
        <taxon>Sordariomycetidae</taxon>
        <taxon>Sordariales</taxon>
        <taxon>Chaetomiaceae</taxon>
        <taxon>Chaetomium</taxon>
    </lineage>
</organism>
<accession>A0ACB7PLV4</accession>
<dbReference type="Proteomes" id="UP000724584">
    <property type="component" value="Unassembled WGS sequence"/>
</dbReference>
<feature type="non-terminal residue" evidence="1">
    <location>
        <position position="648"/>
    </location>
</feature>
<reference evidence="1 2" key="1">
    <citation type="journal article" date="2021" name="Nat. Commun.">
        <title>Genetic determinants of endophytism in the Arabidopsis root mycobiome.</title>
        <authorList>
            <person name="Mesny F."/>
            <person name="Miyauchi S."/>
            <person name="Thiergart T."/>
            <person name="Pickel B."/>
            <person name="Atanasova L."/>
            <person name="Karlsson M."/>
            <person name="Huettel B."/>
            <person name="Barry K.W."/>
            <person name="Haridas S."/>
            <person name="Chen C."/>
            <person name="Bauer D."/>
            <person name="Andreopoulos W."/>
            <person name="Pangilinan J."/>
            <person name="LaButti K."/>
            <person name="Riley R."/>
            <person name="Lipzen A."/>
            <person name="Clum A."/>
            <person name="Drula E."/>
            <person name="Henrissat B."/>
            <person name="Kohler A."/>
            <person name="Grigoriev I.V."/>
            <person name="Martin F.M."/>
            <person name="Hacquard S."/>
        </authorList>
    </citation>
    <scope>NUCLEOTIDE SEQUENCE [LARGE SCALE GENOMIC DNA]</scope>
    <source>
        <strain evidence="1 2">MPI-SDFR-AT-0079</strain>
    </source>
</reference>
<protein>
    <submittedName>
        <fullName evidence="1">Uncharacterized protein</fullName>
    </submittedName>
</protein>
<dbReference type="EMBL" id="JAGIZQ010000001">
    <property type="protein sequence ID" value="KAH6649860.1"/>
    <property type="molecule type" value="Genomic_DNA"/>
</dbReference>